<proteinExistence type="predicted"/>
<organism evidence="1 2">
    <name type="scientific">Marinobacter lacisalsi</name>
    <dbReference type="NCBI Taxonomy" id="475979"/>
    <lineage>
        <taxon>Bacteria</taxon>
        <taxon>Pseudomonadati</taxon>
        <taxon>Pseudomonadota</taxon>
        <taxon>Gammaproteobacteria</taxon>
        <taxon>Pseudomonadales</taxon>
        <taxon>Marinobacteraceae</taxon>
        <taxon>Marinobacter</taxon>
    </lineage>
</organism>
<sequence>MTPDPKASRAIARLMCDTTRDTLWSSYRDRLRQTRPHADLQCRTGSGRATYHRYDHRHQIHLITYGVRMVMAKQTPETAASWLSTREIRSRGYFGGEISVLNLLAHTCTHEFAHLLQQHAGKRYHGSVHNHHFYQLLDQLNDVGLADRTRRHLADLARHHGLFLDDRTMALPCQQQQAGQWQKGDQVRFGEGRAAREGQVIKVNRRTCTVEGTGASRGLRFRVPFVMLEAADA</sequence>
<accession>A0ABV8QAV6</accession>
<name>A0ABV8QAV6_9GAMM</name>
<comment type="caution">
    <text evidence="1">The sequence shown here is derived from an EMBL/GenBank/DDBJ whole genome shotgun (WGS) entry which is preliminary data.</text>
</comment>
<dbReference type="EMBL" id="JBHSDI010000001">
    <property type="protein sequence ID" value="MFC4257450.1"/>
    <property type="molecule type" value="Genomic_DNA"/>
</dbReference>
<keyword evidence="2" id="KW-1185">Reference proteome</keyword>
<dbReference type="Proteomes" id="UP001595798">
    <property type="component" value="Unassembled WGS sequence"/>
</dbReference>
<reference evidence="2" key="1">
    <citation type="journal article" date="2019" name="Int. J. Syst. Evol. Microbiol.">
        <title>The Global Catalogue of Microorganisms (GCM) 10K type strain sequencing project: providing services to taxonomists for standard genome sequencing and annotation.</title>
        <authorList>
            <consortium name="The Broad Institute Genomics Platform"/>
            <consortium name="The Broad Institute Genome Sequencing Center for Infectious Disease"/>
            <person name="Wu L."/>
            <person name="Ma J."/>
        </authorList>
    </citation>
    <scope>NUCLEOTIDE SEQUENCE [LARGE SCALE GENOMIC DNA]</scope>
    <source>
        <strain evidence="2">CECT 7297</strain>
    </source>
</reference>
<protein>
    <recommendedName>
        <fullName evidence="3">SprT-like domain-containing protein</fullName>
    </recommendedName>
</protein>
<dbReference type="RefSeq" id="WP_379884581.1">
    <property type="nucleotide sequence ID" value="NZ_JBHSDI010000001.1"/>
</dbReference>
<evidence type="ECO:0008006" key="3">
    <source>
        <dbReference type="Google" id="ProtNLM"/>
    </source>
</evidence>
<gene>
    <name evidence="1" type="ORF">ACFOZ5_00230</name>
</gene>
<evidence type="ECO:0000313" key="2">
    <source>
        <dbReference type="Proteomes" id="UP001595798"/>
    </source>
</evidence>
<evidence type="ECO:0000313" key="1">
    <source>
        <dbReference type="EMBL" id="MFC4257450.1"/>
    </source>
</evidence>